<evidence type="ECO:0000313" key="9">
    <source>
        <dbReference type="EMBL" id="KZN63616.1"/>
    </source>
</evidence>
<dbReference type="Gene3D" id="3.10.50.40">
    <property type="match status" value="1"/>
</dbReference>
<proteinExistence type="inferred from homology"/>
<dbReference type="InterPro" id="IPR000774">
    <property type="entry name" value="PPIase_FKBP_N"/>
</dbReference>
<dbReference type="PATRIC" id="fig|1365257.3.peg.3623"/>
<protein>
    <recommendedName>
        <fullName evidence="7">Peptidyl-prolyl cis-trans isomerase</fullName>
        <ecNumber evidence="7">5.2.1.8</ecNumber>
    </recommendedName>
</protein>
<dbReference type="AlphaFoldDB" id="A0A161YNY4"/>
<comment type="similarity">
    <text evidence="2 7">Belongs to the FKBP-type PPIase family.</text>
</comment>
<dbReference type="InterPro" id="IPR046357">
    <property type="entry name" value="PPIase_dom_sf"/>
</dbReference>
<dbReference type="RefSeq" id="WP_063382024.1">
    <property type="nucleotide sequence ID" value="NZ_AUXX01000033.1"/>
</dbReference>
<dbReference type="EMBL" id="AUXX01000033">
    <property type="protein sequence ID" value="KZN63616.1"/>
    <property type="molecule type" value="Genomic_DNA"/>
</dbReference>
<dbReference type="Proteomes" id="UP000076661">
    <property type="component" value="Unassembled WGS sequence"/>
</dbReference>
<gene>
    <name evidence="9" type="ORF">N478_24055</name>
</gene>
<comment type="caution">
    <text evidence="9">The sequence shown here is derived from an EMBL/GenBank/DDBJ whole genome shotgun (WGS) entry which is preliminary data.</text>
</comment>
<dbReference type="FunFam" id="3.10.50.40:FF:000045">
    <property type="entry name" value="Peptidyl-prolyl cis-trans isomerase"/>
    <property type="match status" value="1"/>
</dbReference>
<dbReference type="SUPFAM" id="SSF54534">
    <property type="entry name" value="FKBP-like"/>
    <property type="match status" value="1"/>
</dbReference>
<dbReference type="Pfam" id="PF01346">
    <property type="entry name" value="FKBP_N"/>
    <property type="match status" value="1"/>
</dbReference>
<evidence type="ECO:0000259" key="8">
    <source>
        <dbReference type="PROSITE" id="PS50059"/>
    </source>
</evidence>
<keyword evidence="3" id="KW-0732">Signal</keyword>
<accession>A0A161YNY4</accession>
<name>A0A161YNY4_9GAMM</name>
<organism evidence="9 10">
    <name type="scientific">Pseudoalteromonas luteoviolacea S4060-1</name>
    <dbReference type="NCBI Taxonomy" id="1365257"/>
    <lineage>
        <taxon>Bacteria</taxon>
        <taxon>Pseudomonadati</taxon>
        <taxon>Pseudomonadota</taxon>
        <taxon>Gammaproteobacteria</taxon>
        <taxon>Alteromonadales</taxon>
        <taxon>Pseudoalteromonadaceae</taxon>
        <taxon>Pseudoalteromonas</taxon>
    </lineage>
</organism>
<feature type="domain" description="PPIase FKBP-type" evidence="8">
    <location>
        <begin position="74"/>
        <end position="159"/>
    </location>
</feature>
<dbReference type="PROSITE" id="PS50059">
    <property type="entry name" value="FKBP_PPIASE"/>
    <property type="match status" value="1"/>
</dbReference>
<keyword evidence="5 6" id="KW-0413">Isomerase</keyword>
<evidence type="ECO:0000256" key="6">
    <source>
        <dbReference type="PROSITE-ProRule" id="PRU00277"/>
    </source>
</evidence>
<reference evidence="9 10" key="1">
    <citation type="submission" date="2013-07" db="EMBL/GenBank/DDBJ databases">
        <title>Comparative Genomic and Metabolomic Analysis of Twelve Strains of Pseudoalteromonas luteoviolacea.</title>
        <authorList>
            <person name="Vynne N.G."/>
            <person name="Mansson M."/>
            <person name="Gram L."/>
        </authorList>
    </citation>
    <scope>NUCLEOTIDE SEQUENCE [LARGE SCALE GENOMIC DNA]</scope>
    <source>
        <strain evidence="9 10">S4060-1</strain>
    </source>
</reference>
<sequence>MSVTSIIVTVLALGLAWFIYSGNQKQKQIAQINRIDAEEFLAKNASKEGIITTASGLQYEIIHKGEGSASPSINDSVTVHYHGTLLSGIVFDSSVDRGEALTFSPKQVITGWTEALQLMVEGDKFRLFIHPDLAYGDRAAGKIGAGSLLIFEVELLKIK</sequence>
<dbReference type="GO" id="GO:0003755">
    <property type="term" value="F:peptidyl-prolyl cis-trans isomerase activity"/>
    <property type="evidence" value="ECO:0007669"/>
    <property type="project" value="UniProtKB-UniRule"/>
</dbReference>
<dbReference type="PANTHER" id="PTHR43811">
    <property type="entry name" value="FKBP-TYPE PEPTIDYL-PROLYL CIS-TRANS ISOMERASE FKPA"/>
    <property type="match status" value="1"/>
</dbReference>
<evidence type="ECO:0000256" key="4">
    <source>
        <dbReference type="ARBA" id="ARBA00023110"/>
    </source>
</evidence>
<evidence type="ECO:0000256" key="1">
    <source>
        <dbReference type="ARBA" id="ARBA00000971"/>
    </source>
</evidence>
<evidence type="ECO:0000256" key="3">
    <source>
        <dbReference type="ARBA" id="ARBA00022729"/>
    </source>
</evidence>
<evidence type="ECO:0000256" key="7">
    <source>
        <dbReference type="RuleBase" id="RU003915"/>
    </source>
</evidence>
<comment type="catalytic activity">
    <reaction evidence="1 6 7">
        <text>[protein]-peptidylproline (omega=180) = [protein]-peptidylproline (omega=0)</text>
        <dbReference type="Rhea" id="RHEA:16237"/>
        <dbReference type="Rhea" id="RHEA-COMP:10747"/>
        <dbReference type="Rhea" id="RHEA-COMP:10748"/>
        <dbReference type="ChEBI" id="CHEBI:83833"/>
        <dbReference type="ChEBI" id="CHEBI:83834"/>
        <dbReference type="EC" id="5.2.1.8"/>
    </reaction>
</comment>
<evidence type="ECO:0000256" key="5">
    <source>
        <dbReference type="ARBA" id="ARBA00023235"/>
    </source>
</evidence>
<dbReference type="PANTHER" id="PTHR43811:SF57">
    <property type="entry name" value="FKBP-TYPE PEPTIDYL-PROLYL CIS-TRANS ISOMERASE FKPA-RELATED"/>
    <property type="match status" value="1"/>
</dbReference>
<evidence type="ECO:0000256" key="2">
    <source>
        <dbReference type="ARBA" id="ARBA00006577"/>
    </source>
</evidence>
<dbReference type="Pfam" id="PF00254">
    <property type="entry name" value="FKBP_C"/>
    <property type="match status" value="1"/>
</dbReference>
<dbReference type="GO" id="GO:0006457">
    <property type="term" value="P:protein folding"/>
    <property type="evidence" value="ECO:0007669"/>
    <property type="project" value="InterPro"/>
</dbReference>
<dbReference type="EC" id="5.2.1.8" evidence="7"/>
<dbReference type="InterPro" id="IPR001179">
    <property type="entry name" value="PPIase_FKBP_dom"/>
</dbReference>
<evidence type="ECO:0000313" key="10">
    <source>
        <dbReference type="Proteomes" id="UP000076661"/>
    </source>
</evidence>
<keyword evidence="4 6" id="KW-0697">Rotamase</keyword>